<dbReference type="InterPro" id="IPR003959">
    <property type="entry name" value="ATPase_AAA_core"/>
</dbReference>
<dbReference type="InterPro" id="IPR036859">
    <property type="entry name" value="CAP-Gly_dom_sf"/>
</dbReference>
<feature type="region of interest" description="Disordered" evidence="4">
    <location>
        <begin position="1"/>
        <end position="45"/>
    </location>
</feature>
<dbReference type="PANTHER" id="PTHR43392">
    <property type="entry name" value="AAA-TYPE ATPASE FAMILY PROTEIN / ANKYRIN REPEAT FAMILY PROTEIN"/>
    <property type="match status" value="1"/>
</dbReference>
<dbReference type="InterPro" id="IPR003593">
    <property type="entry name" value="AAA+_ATPase"/>
</dbReference>
<keyword evidence="3" id="KW-0067">ATP-binding</keyword>
<dbReference type="InterPro" id="IPR000938">
    <property type="entry name" value="CAP-Gly_domain"/>
</dbReference>
<dbReference type="InterPro" id="IPR000641">
    <property type="entry name" value="CbxX/CfxQ"/>
</dbReference>
<evidence type="ECO:0000256" key="1">
    <source>
        <dbReference type="ARBA" id="ARBA00010378"/>
    </source>
</evidence>
<dbReference type="InterPro" id="IPR027417">
    <property type="entry name" value="P-loop_NTPase"/>
</dbReference>
<keyword evidence="2" id="KW-0547">Nucleotide-binding</keyword>
<feature type="region of interest" description="Disordered" evidence="4">
    <location>
        <begin position="118"/>
        <end position="167"/>
    </location>
</feature>
<evidence type="ECO:0000256" key="4">
    <source>
        <dbReference type="SAM" id="MobiDB-lite"/>
    </source>
</evidence>
<feature type="compositionally biased region" description="Basic and acidic residues" evidence="4">
    <location>
        <begin position="10"/>
        <end position="20"/>
    </location>
</feature>
<feature type="compositionally biased region" description="Basic and acidic residues" evidence="4">
    <location>
        <begin position="131"/>
        <end position="147"/>
    </location>
</feature>
<dbReference type="SMART" id="SM01052">
    <property type="entry name" value="CAP_GLY"/>
    <property type="match status" value="1"/>
</dbReference>
<dbReference type="InterPro" id="IPR050773">
    <property type="entry name" value="CbxX/CfxQ_RuBisCO_ESX"/>
</dbReference>
<organism evidence="7 8">
    <name type="scientific">Aureococcus anophagefferens</name>
    <name type="common">Harmful bloom alga</name>
    <dbReference type="NCBI Taxonomy" id="44056"/>
    <lineage>
        <taxon>Eukaryota</taxon>
        <taxon>Sar</taxon>
        <taxon>Stramenopiles</taxon>
        <taxon>Ochrophyta</taxon>
        <taxon>Pelagophyceae</taxon>
        <taxon>Pelagomonadales</taxon>
        <taxon>Pelagomonadaceae</taxon>
        <taxon>Aureococcus</taxon>
    </lineage>
</organism>
<evidence type="ECO:0000256" key="2">
    <source>
        <dbReference type="ARBA" id="ARBA00022741"/>
    </source>
</evidence>
<comment type="caution">
    <text evidence="7">The sequence shown here is derived from an EMBL/GenBank/DDBJ whole genome shotgun (WGS) entry which is preliminary data.</text>
</comment>
<dbReference type="Proteomes" id="UP001363151">
    <property type="component" value="Unassembled WGS sequence"/>
</dbReference>
<dbReference type="Pfam" id="PF00004">
    <property type="entry name" value="AAA"/>
    <property type="match status" value="1"/>
</dbReference>
<evidence type="ECO:0000313" key="7">
    <source>
        <dbReference type="EMBL" id="KAK7239771.1"/>
    </source>
</evidence>
<dbReference type="Gene3D" id="2.30.30.190">
    <property type="entry name" value="CAP Gly-rich-like domain"/>
    <property type="match status" value="1"/>
</dbReference>
<evidence type="ECO:0000259" key="6">
    <source>
        <dbReference type="SMART" id="SM01052"/>
    </source>
</evidence>
<dbReference type="CDD" id="cd00009">
    <property type="entry name" value="AAA"/>
    <property type="match status" value="1"/>
</dbReference>
<evidence type="ECO:0000256" key="3">
    <source>
        <dbReference type="ARBA" id="ARBA00022840"/>
    </source>
</evidence>
<comment type="similarity">
    <text evidence="1">Belongs to the CbxX/CfxQ family.</text>
</comment>
<dbReference type="InterPro" id="IPR041627">
    <property type="entry name" value="AAA_lid_6"/>
</dbReference>
<dbReference type="SUPFAM" id="SSF52540">
    <property type="entry name" value="P-loop containing nucleoside triphosphate hydrolases"/>
    <property type="match status" value="1"/>
</dbReference>
<dbReference type="SUPFAM" id="SSF74924">
    <property type="entry name" value="Cap-Gly domain"/>
    <property type="match status" value="1"/>
</dbReference>
<dbReference type="EMBL" id="JBBJCI010000222">
    <property type="protein sequence ID" value="KAK7239771.1"/>
    <property type="molecule type" value="Genomic_DNA"/>
</dbReference>
<proteinExistence type="inferred from homology"/>
<name>A0ABR1FVS1_AURAN</name>
<evidence type="ECO:0000259" key="5">
    <source>
        <dbReference type="SMART" id="SM00382"/>
    </source>
</evidence>
<dbReference type="PANTHER" id="PTHR43392:SF2">
    <property type="entry name" value="AAA-TYPE ATPASE FAMILY PROTEIN _ ANKYRIN REPEAT FAMILY PROTEIN"/>
    <property type="match status" value="1"/>
</dbReference>
<accession>A0ABR1FVS1</accession>
<protein>
    <submittedName>
        <fullName evidence="7">ATP binding protein</fullName>
    </submittedName>
</protein>
<keyword evidence="8" id="KW-1185">Reference proteome</keyword>
<dbReference type="Pfam" id="PF17866">
    <property type="entry name" value="AAA_lid_6"/>
    <property type="match status" value="1"/>
</dbReference>
<reference evidence="7 8" key="1">
    <citation type="submission" date="2024-03" db="EMBL/GenBank/DDBJ databases">
        <title>Aureococcus anophagefferens CCMP1851 and Kratosvirus quantuckense: Draft genome of a second virus-susceptible host strain in the model system.</title>
        <authorList>
            <person name="Chase E."/>
            <person name="Truchon A.R."/>
            <person name="Schepens W."/>
            <person name="Wilhelm S.W."/>
        </authorList>
    </citation>
    <scope>NUCLEOTIDE SEQUENCE [LARGE SCALE GENOMIC DNA]</scope>
    <source>
        <strain evidence="7 8">CCMP1851</strain>
    </source>
</reference>
<feature type="domain" description="AAA+ ATPase" evidence="5">
    <location>
        <begin position="516"/>
        <end position="654"/>
    </location>
</feature>
<dbReference type="Gene3D" id="3.40.50.300">
    <property type="entry name" value="P-loop containing nucleotide triphosphate hydrolases"/>
    <property type="match status" value="2"/>
</dbReference>
<dbReference type="SMART" id="SM00382">
    <property type="entry name" value="AAA"/>
    <property type="match status" value="1"/>
</dbReference>
<evidence type="ECO:0000313" key="8">
    <source>
        <dbReference type="Proteomes" id="UP001363151"/>
    </source>
</evidence>
<dbReference type="Gene3D" id="1.10.8.60">
    <property type="match status" value="1"/>
</dbReference>
<dbReference type="PRINTS" id="PR00819">
    <property type="entry name" value="CBXCFQXSUPER"/>
</dbReference>
<feature type="domain" description="CAP-Gly" evidence="6">
    <location>
        <begin position="48"/>
        <end position="114"/>
    </location>
</feature>
<gene>
    <name evidence="7" type="ORF">SO694_00029153</name>
</gene>
<sequence>MPAHHVRGSANKENRREHGGGLKRNASAAKSSFGPPKGSHPSAVSFEVGDRVSVKMDKTSVCPGDVRFVGPSGGRTVVGIRLDGFRSGLGDGKRSSGERHFRCEAIFASPSQCTLLCKKASLPPPPPPERPAAEKPAKKSPPPDKPKPSKGVAAAPSKKKLDPPPQPFDLEVALKEIVGLESVKDMLRSLRNRLVVGKKRAAFGIKDDVARAFVVVGSDGANFEHVARVLCGMLHDLGLLSRNKLEVVKKHDLIKSSTAATLSSAQAAVNAVSDRGGLLLVTDAGGLANGDRDHSRNSEYAKVALEALVSAATTPLAKTQGYAVLFTTRGSCHATLLRSCPALGAASPITFELAEYTLTHVARLLQEEVKVRGFALSGLGDDDDGDGDDDYAARELACLERILAPKLSRCGPDGGGCNLVRAAVDDAVRKQTNRVYAKGTVSKESLLALTAEDFSADDDGADGESAVADALKALDGITGLGGVKSHVRALAAQIELDARRRMAGMRGSVRGSRNGTCNHMIFHGNPGTGKTTVARVVAGILRALGQLRRGHLVEVDRSGLVAAYQGQTAIKVNEVVSSALGGMLFVDEAYALVKDPKDTFGREALDALIKQIEDHRDDLVVVLAGYSGEMKELLQHNPGVKSRFPTVIHFEDYDAAELLAIARSMLEKQELRLSAGAEAKMAKILEGLAARTGVDNGNGRAVRNLIEMAARKQAVRIAEKRHTLQLEDLQTLDEADFDV</sequence>